<evidence type="ECO:0000256" key="2">
    <source>
        <dbReference type="ARBA" id="ARBA00022448"/>
    </source>
</evidence>
<dbReference type="InterPro" id="IPR037185">
    <property type="entry name" value="EmrE-like"/>
</dbReference>
<dbReference type="Proteomes" id="UP000294933">
    <property type="component" value="Unassembled WGS sequence"/>
</dbReference>
<evidence type="ECO:0000313" key="10">
    <source>
        <dbReference type="Proteomes" id="UP000294933"/>
    </source>
</evidence>
<feature type="transmembrane region" description="Helical" evidence="8">
    <location>
        <begin position="279"/>
        <end position="296"/>
    </location>
</feature>
<dbReference type="PANTHER" id="PTHR10778">
    <property type="entry name" value="SOLUTE CARRIER FAMILY 35 MEMBER B"/>
    <property type="match status" value="1"/>
</dbReference>
<dbReference type="SUPFAM" id="SSF103481">
    <property type="entry name" value="Multidrug resistance efflux transporter EmrE"/>
    <property type="match status" value="1"/>
</dbReference>
<protein>
    <submittedName>
        <fullName evidence="9">UAA-domain-containing protein</fullName>
    </submittedName>
</protein>
<keyword evidence="2" id="KW-0813">Transport</keyword>
<dbReference type="PROSITE" id="PS51257">
    <property type="entry name" value="PROKAR_LIPOPROTEIN"/>
    <property type="match status" value="1"/>
</dbReference>
<name>A0A4R5XDL3_9AGAM</name>
<dbReference type="OrthoDB" id="999962at2759"/>
<feature type="transmembrane region" description="Helical" evidence="8">
    <location>
        <begin position="308"/>
        <end position="327"/>
    </location>
</feature>
<sequence>MSPSLHRMYQDLFLSSIGEWFATLIFIFGGCCSNALALELITSQYTHTGSLITFAQFLLVTVIGLRKQLVIRPPSVTREEAFGLICVRLSALKESHAETTPLRVALAGPNDAVTAAICDDLSVYLRSKLRDFDVQVEREGSPFKTKGKSPTPQGYPNGHVHSKDPASSGDKAITLCRHQSPSTRLDSHTHNLTIHFNAASYTPDVKQSSTCIILDITDATHPIILHPRNNGFFANLRHIRFKRSSIPLTRYFVQVVLFLLVSLLNNAAFAYQIPMAVHIIFRSGGLVVNMVMGWFIEGRRYTKLQIISVLLVTLGISLTTLSSMQAKPPRSKSQFSSASVSSNPHPYLTYMIGIMILTLALILSGFLGLSQDRTYAQYGRGHWEEAMFYMHALSLPMFAFVGRDINAQVRAVNAGPQVEIGLHTIVQPISSLAARTNLLSSLIATTSNSSSTTQSIPPLPFLPIRSPTLLIPSFYFPLLLNVVTQVVCVSGVNRLTSRVNSLTVALVLVVRKAVSLAISVLLLGGTKGNMMLWTGAAAVLIGTVGYTLGGTRKDTPTKKKD</sequence>
<dbReference type="GO" id="GO:0005789">
    <property type="term" value="C:endoplasmic reticulum membrane"/>
    <property type="evidence" value="ECO:0007669"/>
    <property type="project" value="TreeGrafter"/>
</dbReference>
<feature type="transmembrane region" description="Helical" evidence="8">
    <location>
        <begin position="347"/>
        <end position="367"/>
    </location>
</feature>
<evidence type="ECO:0000256" key="1">
    <source>
        <dbReference type="ARBA" id="ARBA00004127"/>
    </source>
</evidence>
<dbReference type="GO" id="GO:0005464">
    <property type="term" value="F:UDP-xylose transmembrane transporter activity"/>
    <property type="evidence" value="ECO:0007669"/>
    <property type="project" value="TreeGrafter"/>
</dbReference>
<proteinExistence type="predicted"/>
<dbReference type="VEuPathDB" id="FungiDB:BD410DRAFT_892495"/>
<evidence type="ECO:0000313" key="9">
    <source>
        <dbReference type="EMBL" id="TDL29144.1"/>
    </source>
</evidence>
<keyword evidence="5 8" id="KW-1133">Transmembrane helix</keyword>
<keyword evidence="6 8" id="KW-0472">Membrane</keyword>
<accession>A0A4R5XDL3</accession>
<feature type="transmembrane region" description="Helical" evidence="8">
    <location>
        <begin position="251"/>
        <end position="273"/>
    </location>
</feature>
<dbReference type="InterPro" id="IPR013657">
    <property type="entry name" value="SCL35B1-4/HUT1"/>
</dbReference>
<reference evidence="9 10" key="1">
    <citation type="submission" date="2018-06" db="EMBL/GenBank/DDBJ databases">
        <title>A transcriptomic atlas of mushroom development highlights an independent origin of complex multicellularity.</title>
        <authorList>
            <consortium name="DOE Joint Genome Institute"/>
            <person name="Krizsan K."/>
            <person name="Almasi E."/>
            <person name="Merenyi Z."/>
            <person name="Sahu N."/>
            <person name="Viragh M."/>
            <person name="Koszo T."/>
            <person name="Mondo S."/>
            <person name="Kiss B."/>
            <person name="Balint B."/>
            <person name="Kues U."/>
            <person name="Barry K."/>
            <person name="Hegedus J.C."/>
            <person name="Henrissat B."/>
            <person name="Johnson J."/>
            <person name="Lipzen A."/>
            <person name="Ohm R."/>
            <person name="Nagy I."/>
            <person name="Pangilinan J."/>
            <person name="Yan J."/>
            <person name="Xiong Y."/>
            <person name="Grigoriev I.V."/>
            <person name="Hibbett D.S."/>
            <person name="Nagy L.G."/>
        </authorList>
    </citation>
    <scope>NUCLEOTIDE SEQUENCE [LARGE SCALE GENOMIC DNA]</scope>
    <source>
        <strain evidence="9 10">SZMC22713</strain>
    </source>
</reference>
<gene>
    <name evidence="9" type="ORF">BD410DRAFT_892495</name>
</gene>
<keyword evidence="3" id="KW-0762">Sugar transport</keyword>
<dbReference type="GO" id="GO:0000139">
    <property type="term" value="C:Golgi membrane"/>
    <property type="evidence" value="ECO:0007669"/>
    <property type="project" value="TreeGrafter"/>
</dbReference>
<evidence type="ECO:0000256" key="6">
    <source>
        <dbReference type="ARBA" id="ARBA00023136"/>
    </source>
</evidence>
<comment type="subcellular location">
    <subcellularLocation>
        <location evidence="1">Endomembrane system</location>
        <topology evidence="1">Multi-pass membrane protein</topology>
    </subcellularLocation>
</comment>
<keyword evidence="4 8" id="KW-0812">Transmembrane</keyword>
<feature type="transmembrane region" description="Helical" evidence="8">
    <location>
        <begin position="530"/>
        <end position="549"/>
    </location>
</feature>
<evidence type="ECO:0000256" key="3">
    <source>
        <dbReference type="ARBA" id="ARBA00022597"/>
    </source>
</evidence>
<evidence type="ECO:0000256" key="7">
    <source>
        <dbReference type="SAM" id="MobiDB-lite"/>
    </source>
</evidence>
<feature type="transmembrane region" description="Helical" evidence="8">
    <location>
        <begin position="504"/>
        <end position="524"/>
    </location>
</feature>
<feature type="region of interest" description="Disordered" evidence="7">
    <location>
        <begin position="138"/>
        <end position="167"/>
    </location>
</feature>
<organism evidence="9 10">
    <name type="scientific">Rickenella mellea</name>
    <dbReference type="NCBI Taxonomy" id="50990"/>
    <lineage>
        <taxon>Eukaryota</taxon>
        <taxon>Fungi</taxon>
        <taxon>Dikarya</taxon>
        <taxon>Basidiomycota</taxon>
        <taxon>Agaricomycotina</taxon>
        <taxon>Agaricomycetes</taxon>
        <taxon>Hymenochaetales</taxon>
        <taxon>Rickenellaceae</taxon>
        <taxon>Rickenella</taxon>
    </lineage>
</organism>
<dbReference type="GO" id="GO:0005462">
    <property type="term" value="F:UDP-N-acetylglucosamine transmembrane transporter activity"/>
    <property type="evidence" value="ECO:0007669"/>
    <property type="project" value="TreeGrafter"/>
</dbReference>
<keyword evidence="10" id="KW-1185">Reference proteome</keyword>
<evidence type="ECO:0000256" key="5">
    <source>
        <dbReference type="ARBA" id="ARBA00022989"/>
    </source>
</evidence>
<dbReference type="PANTHER" id="PTHR10778:SF4">
    <property type="entry name" value="NUCLEOTIDE SUGAR TRANSPORTER SLC35B4"/>
    <property type="match status" value="1"/>
</dbReference>
<dbReference type="Pfam" id="PF08449">
    <property type="entry name" value="UAA"/>
    <property type="match status" value="2"/>
</dbReference>
<evidence type="ECO:0000256" key="8">
    <source>
        <dbReference type="SAM" id="Phobius"/>
    </source>
</evidence>
<dbReference type="AlphaFoldDB" id="A0A4R5XDL3"/>
<feature type="transmembrane region" description="Helical" evidence="8">
    <location>
        <begin position="12"/>
        <end position="38"/>
    </location>
</feature>
<dbReference type="EMBL" id="ML170156">
    <property type="protein sequence ID" value="TDL29144.1"/>
    <property type="molecule type" value="Genomic_DNA"/>
</dbReference>
<evidence type="ECO:0000256" key="4">
    <source>
        <dbReference type="ARBA" id="ARBA00022692"/>
    </source>
</evidence>